<dbReference type="GO" id="GO:0022857">
    <property type="term" value="F:transmembrane transporter activity"/>
    <property type="evidence" value="ECO:0007669"/>
    <property type="project" value="InterPro"/>
</dbReference>
<feature type="transmembrane region" description="Helical" evidence="7">
    <location>
        <begin position="466"/>
        <end position="486"/>
    </location>
</feature>
<dbReference type="PROSITE" id="PS01303">
    <property type="entry name" value="BCCT"/>
    <property type="match status" value="1"/>
</dbReference>
<name>D7E818_METEZ</name>
<keyword evidence="4 7" id="KW-0812">Transmembrane</keyword>
<keyword evidence="5 7" id="KW-1133">Transmembrane helix</keyword>
<sequence length="525" mass="58066">MKMKINPFVFFVSATVIVMFVVLGSLFTEFMKQFFNTLQNSIISYFGWFYILSVAFFLIFIIWLYLSPYGNIKLGKDDDVPVFSNTSWFAMLFSAGMGIGLLFYSVAEPVLHFSNPPGGIAPESIEAAKQAINLTFFHWGLHAWAIYIIIGLSLAYFGYRHDLPLSIRSTLYPMIGDRIYGFIGNIVEVMAIFGTVFGVATSLGLGVLQINSGLNYLGVLPESTFNQILLIIGITLAATMSVVSGLTKGIRILSEMNLAFGFLLMMFIIIVGPTIFLLSSFVQGMGDYLQNLISLTFNTDAYQGIEWQKSWTMFFWGWWISWSPFVGMFIARISRGRTIREFIRGILIVPTIVTFIWVIAFGNTALYIELFGSGGLVQIVSESVPISLFALLENLPLTVLTSTLATVVVATFFVTSADSGSLVVCILATGGDPEPSVYQRVFWAFSQGAVAAVLLLTGGLAALQTAAITTALPFCIIMLFMCRSLVKGLRASHLETPKKSNVSSEGDRESESRPYQLYRQIKENL</sequence>
<evidence type="ECO:0000313" key="8">
    <source>
        <dbReference type="EMBL" id="ADI73360.1"/>
    </source>
</evidence>
<feature type="transmembrane region" description="Helical" evidence="7">
    <location>
        <begin position="258"/>
        <end position="282"/>
    </location>
</feature>
<gene>
    <name evidence="8" type="ordered locus">Metev_0444</name>
</gene>
<accession>D7E818</accession>
<feature type="transmembrane region" description="Helical" evidence="7">
    <location>
        <begin position="179"/>
        <end position="208"/>
    </location>
</feature>
<evidence type="ECO:0000256" key="6">
    <source>
        <dbReference type="ARBA" id="ARBA00023136"/>
    </source>
</evidence>
<dbReference type="HOGENOM" id="CLU_010118_5_0_2"/>
<dbReference type="KEGG" id="mev:Metev_0444"/>
<keyword evidence="9" id="KW-1185">Reference proteome</keyword>
<dbReference type="InterPro" id="IPR018093">
    <property type="entry name" value="BCCT_CS"/>
</dbReference>
<feature type="transmembrane region" description="Helical" evidence="7">
    <location>
        <begin position="346"/>
        <end position="368"/>
    </location>
</feature>
<reference evidence="8 9" key="1">
    <citation type="submission" date="2010-06" db="EMBL/GenBank/DDBJ databases">
        <title>Complete sequence chromosome of Methanohalobium evestigatum Z-7303.</title>
        <authorList>
            <consortium name="US DOE Joint Genome Institute"/>
            <person name="Lucas S."/>
            <person name="Copeland A."/>
            <person name="Lapidus A."/>
            <person name="Cheng J.-F."/>
            <person name="Bruce D."/>
            <person name="Goodwin L."/>
            <person name="Pitluck S."/>
            <person name="Saunders E."/>
            <person name="Detter J.C."/>
            <person name="Han C."/>
            <person name="Tapia R."/>
            <person name="Land M."/>
            <person name="Hauser L."/>
            <person name="Kyrpides N."/>
            <person name="Mikhailova N."/>
            <person name="Sieprawska-Lupa M."/>
            <person name="Whitman W.B."/>
            <person name="Anderson I."/>
            <person name="Woyke T."/>
        </authorList>
    </citation>
    <scope>NUCLEOTIDE SEQUENCE [LARGE SCALE GENOMIC DNA]</scope>
    <source>
        <strain evidence="9">ATCC BAA-1072 / DSM 3721 / NBRC 107634 / OCM 161 / Z-7303</strain>
    </source>
</reference>
<feature type="transmembrane region" description="Helical" evidence="7">
    <location>
        <begin position="228"/>
        <end position="246"/>
    </location>
</feature>
<evidence type="ECO:0000256" key="2">
    <source>
        <dbReference type="ARBA" id="ARBA00022448"/>
    </source>
</evidence>
<dbReference type="InterPro" id="IPR000060">
    <property type="entry name" value="BCCT_transptr"/>
</dbReference>
<comment type="subcellular location">
    <subcellularLocation>
        <location evidence="1">Cell membrane</location>
        <topology evidence="1">Multi-pass membrane protein</topology>
    </subcellularLocation>
</comment>
<feature type="transmembrane region" description="Helical" evidence="7">
    <location>
        <begin position="7"/>
        <end position="27"/>
    </location>
</feature>
<dbReference type="Pfam" id="PF02028">
    <property type="entry name" value="BCCT"/>
    <property type="match status" value="1"/>
</dbReference>
<keyword evidence="6 7" id="KW-0472">Membrane</keyword>
<proteinExistence type="predicted"/>
<feature type="transmembrane region" description="Helical" evidence="7">
    <location>
        <begin position="141"/>
        <end position="159"/>
    </location>
</feature>
<feature type="transmembrane region" description="Helical" evidence="7">
    <location>
        <begin position="404"/>
        <end position="429"/>
    </location>
</feature>
<feature type="transmembrane region" description="Helical" evidence="7">
    <location>
        <begin position="441"/>
        <end position="460"/>
    </location>
</feature>
<feature type="transmembrane region" description="Helical" evidence="7">
    <location>
        <begin position="316"/>
        <end position="334"/>
    </location>
</feature>
<evidence type="ECO:0000256" key="4">
    <source>
        <dbReference type="ARBA" id="ARBA00022692"/>
    </source>
</evidence>
<dbReference type="Proteomes" id="UP000000391">
    <property type="component" value="Chromosome"/>
</dbReference>
<keyword evidence="2" id="KW-0813">Transport</keyword>
<evidence type="ECO:0000256" key="1">
    <source>
        <dbReference type="ARBA" id="ARBA00004651"/>
    </source>
</evidence>
<feature type="transmembrane region" description="Helical" evidence="7">
    <location>
        <begin position="47"/>
        <end position="66"/>
    </location>
</feature>
<dbReference type="GO" id="GO:0005886">
    <property type="term" value="C:plasma membrane"/>
    <property type="evidence" value="ECO:0007669"/>
    <property type="project" value="UniProtKB-SubCell"/>
</dbReference>
<dbReference type="EMBL" id="CP002069">
    <property type="protein sequence ID" value="ADI73360.1"/>
    <property type="molecule type" value="Genomic_DNA"/>
</dbReference>
<dbReference type="OrthoDB" id="141573at2157"/>
<evidence type="ECO:0000256" key="7">
    <source>
        <dbReference type="SAM" id="Phobius"/>
    </source>
</evidence>
<dbReference type="PANTHER" id="PTHR30047">
    <property type="entry name" value="HIGH-AFFINITY CHOLINE TRANSPORT PROTEIN-RELATED"/>
    <property type="match status" value="1"/>
</dbReference>
<keyword evidence="3" id="KW-1003">Cell membrane</keyword>
<evidence type="ECO:0000256" key="3">
    <source>
        <dbReference type="ARBA" id="ARBA00022475"/>
    </source>
</evidence>
<dbReference type="NCBIfam" id="TIGR00842">
    <property type="entry name" value="bcct"/>
    <property type="match status" value="1"/>
</dbReference>
<dbReference type="AlphaFoldDB" id="D7E818"/>
<protein>
    <submittedName>
        <fullName evidence="8">Choline/carnitine/betaine transporter</fullName>
    </submittedName>
</protein>
<feature type="transmembrane region" description="Helical" evidence="7">
    <location>
        <begin position="87"/>
        <end position="107"/>
    </location>
</feature>
<evidence type="ECO:0000313" key="9">
    <source>
        <dbReference type="Proteomes" id="UP000000391"/>
    </source>
</evidence>
<organism evidence="8 9">
    <name type="scientific">Methanohalobium evestigatum (strain ATCC BAA-1072 / DSM 3721 / NBRC 107634 / OCM 161 / Z-7303)</name>
    <dbReference type="NCBI Taxonomy" id="644295"/>
    <lineage>
        <taxon>Archaea</taxon>
        <taxon>Methanobacteriati</taxon>
        <taxon>Methanobacteriota</taxon>
        <taxon>Stenosarchaea group</taxon>
        <taxon>Methanomicrobia</taxon>
        <taxon>Methanosarcinales</taxon>
        <taxon>Methanosarcinaceae</taxon>
        <taxon>Methanohalobium</taxon>
    </lineage>
</organism>
<evidence type="ECO:0000256" key="5">
    <source>
        <dbReference type="ARBA" id="ARBA00022989"/>
    </source>
</evidence>
<dbReference type="RefSeq" id="WP_013193928.1">
    <property type="nucleotide sequence ID" value="NC_014253.1"/>
</dbReference>
<dbReference type="GeneID" id="9346063"/>
<dbReference type="PANTHER" id="PTHR30047:SF7">
    <property type="entry name" value="HIGH-AFFINITY CHOLINE TRANSPORT PROTEIN"/>
    <property type="match status" value="1"/>
</dbReference>